<dbReference type="EMBL" id="VDFQ02000003">
    <property type="protein sequence ID" value="KAA1422975.1"/>
    <property type="molecule type" value="Genomic_DNA"/>
</dbReference>
<protein>
    <submittedName>
        <fullName evidence="1">Uncharacterized protein</fullName>
    </submittedName>
</protein>
<dbReference type="RefSeq" id="WP_149769926.1">
    <property type="nucleotide sequence ID" value="NZ_VDFQ02000003.1"/>
</dbReference>
<gene>
    <name evidence="1" type="ORF">FE697_012640</name>
</gene>
<dbReference type="AlphaFoldDB" id="A0A5Q6RY14"/>
<dbReference type="OrthoDB" id="9956855at2"/>
<organism evidence="1 2">
    <name type="scientific">Mumia zhuanghuii</name>
    <dbReference type="NCBI Taxonomy" id="2585211"/>
    <lineage>
        <taxon>Bacteria</taxon>
        <taxon>Bacillati</taxon>
        <taxon>Actinomycetota</taxon>
        <taxon>Actinomycetes</taxon>
        <taxon>Propionibacteriales</taxon>
        <taxon>Nocardioidaceae</taxon>
        <taxon>Mumia</taxon>
    </lineage>
</organism>
<comment type="caution">
    <text evidence="1">The sequence shown here is derived from an EMBL/GenBank/DDBJ whole genome shotgun (WGS) entry which is preliminary data.</text>
</comment>
<name>A0A5Q6RY14_9ACTN</name>
<sequence length="145" mass="16347">MRRVPEDATDEDLYQWFVAALASFGGAEEIEPDVIRVAFEDAAPDGTPEGELDELEGPTSVLVRITRSQLRSVSYITTDVFDDTDPEVIPTTSTPVWTGLDTFTFFVDEKLATLRRDERFMVFSGNDLHPSIRPELPPVRGRTRR</sequence>
<proteinExistence type="predicted"/>
<evidence type="ECO:0000313" key="2">
    <source>
        <dbReference type="Proteomes" id="UP000307768"/>
    </source>
</evidence>
<dbReference type="Proteomes" id="UP000307768">
    <property type="component" value="Unassembled WGS sequence"/>
</dbReference>
<accession>A0A5Q6RY14</accession>
<evidence type="ECO:0000313" key="1">
    <source>
        <dbReference type="EMBL" id="KAA1422975.1"/>
    </source>
</evidence>
<reference evidence="1 2" key="1">
    <citation type="submission" date="2019-09" db="EMBL/GenBank/DDBJ databases">
        <title>Mumia zhuanghuii sp. nov. isolated from the intestinal contents of plateau pika (Ochotona curzoniae) in the Qinghai-Tibet plateau of China.</title>
        <authorList>
            <person name="Tian Z."/>
        </authorList>
    </citation>
    <scope>NUCLEOTIDE SEQUENCE [LARGE SCALE GENOMIC DNA]</scope>
    <source>
        <strain evidence="2">350</strain>
    </source>
</reference>